<feature type="compositionally biased region" description="Polar residues" evidence="1">
    <location>
        <begin position="64"/>
        <end position="78"/>
    </location>
</feature>
<dbReference type="AlphaFoldDB" id="A0A1S3JQ70"/>
<dbReference type="KEGG" id="lak:106175038"/>
<dbReference type="RefSeq" id="XP_013412301.2">
    <property type="nucleotide sequence ID" value="XM_013556847.2"/>
</dbReference>
<accession>A0A1S3JQ70</accession>
<proteinExistence type="predicted"/>
<protein>
    <submittedName>
        <fullName evidence="3">Uncharacterized protein LOC106175038</fullName>
    </submittedName>
</protein>
<dbReference type="Proteomes" id="UP000085678">
    <property type="component" value="Unplaced"/>
</dbReference>
<evidence type="ECO:0000256" key="1">
    <source>
        <dbReference type="SAM" id="MobiDB-lite"/>
    </source>
</evidence>
<gene>
    <name evidence="3" type="primary">LOC106175038</name>
</gene>
<keyword evidence="2" id="KW-1185">Reference proteome</keyword>
<evidence type="ECO:0000313" key="3">
    <source>
        <dbReference type="RefSeq" id="XP_013412301.2"/>
    </source>
</evidence>
<name>A0A1S3JQ70_LINAN</name>
<sequence length="155" mass="17797">MKMHMKEHHPDSTLCTNFVKNGRISKRTVLLCPADECSFYSAMFSSLQEHMSCHQESFLQNFTTTESETAARMPTQTAPPDGDSSVHQSKKKQKPRTELQPGLEYTCVICVIERKTTLIFKNPEDLRRHTVEAHPPKLQNCFSWDPLNSDKERKG</sequence>
<dbReference type="GeneID" id="106175038"/>
<dbReference type="InParanoid" id="A0A1S3JQ70"/>
<reference evidence="3" key="1">
    <citation type="submission" date="2025-08" db="UniProtKB">
        <authorList>
            <consortium name="RefSeq"/>
        </authorList>
    </citation>
    <scope>IDENTIFICATION</scope>
    <source>
        <tissue evidence="3">Gonads</tissue>
    </source>
</reference>
<organism evidence="2 3">
    <name type="scientific">Lingula anatina</name>
    <name type="common">Brachiopod</name>
    <name type="synonym">Lingula unguis</name>
    <dbReference type="NCBI Taxonomy" id="7574"/>
    <lineage>
        <taxon>Eukaryota</taxon>
        <taxon>Metazoa</taxon>
        <taxon>Spiralia</taxon>
        <taxon>Lophotrochozoa</taxon>
        <taxon>Brachiopoda</taxon>
        <taxon>Linguliformea</taxon>
        <taxon>Lingulata</taxon>
        <taxon>Lingulida</taxon>
        <taxon>Linguloidea</taxon>
        <taxon>Lingulidae</taxon>
        <taxon>Lingula</taxon>
    </lineage>
</organism>
<evidence type="ECO:0000313" key="2">
    <source>
        <dbReference type="Proteomes" id="UP000085678"/>
    </source>
</evidence>
<feature type="region of interest" description="Disordered" evidence="1">
    <location>
        <begin position="64"/>
        <end position="98"/>
    </location>
</feature>